<evidence type="ECO:0000256" key="3">
    <source>
        <dbReference type="RuleBase" id="RU366045"/>
    </source>
</evidence>
<dbReference type="PANTHER" id="PTHR21240">
    <property type="entry name" value="2-AMINO-3-CARBOXYLMUCONATE-6-SEMIALDEHYDE DECARBOXYLASE"/>
    <property type="match status" value="1"/>
</dbReference>
<keyword evidence="2 3" id="KW-0456">Lyase</keyword>
<protein>
    <recommendedName>
        <fullName evidence="4">Amidohydrolase-related domain-containing protein</fullName>
    </recommendedName>
</protein>
<dbReference type="PANTHER" id="PTHR21240:SF31">
    <property type="entry name" value="AMIDOHYDROLASE FAMILY PROTEIN (AFU_ORTHOLOGUE AFUA_7G05840)"/>
    <property type="match status" value="1"/>
</dbReference>
<dbReference type="Gene3D" id="3.20.20.140">
    <property type="entry name" value="Metal-dependent hydrolases"/>
    <property type="match status" value="1"/>
</dbReference>
<evidence type="ECO:0000256" key="1">
    <source>
        <dbReference type="ARBA" id="ARBA00022793"/>
    </source>
</evidence>
<dbReference type="EMBL" id="LK023318">
    <property type="protein sequence ID" value="CDS05966.1"/>
    <property type="molecule type" value="Genomic_DNA"/>
</dbReference>
<evidence type="ECO:0000313" key="5">
    <source>
        <dbReference type="EMBL" id="CDS05966.1"/>
    </source>
</evidence>
<dbReference type="Pfam" id="PF04909">
    <property type="entry name" value="Amidohydro_2"/>
    <property type="match status" value="1"/>
</dbReference>
<evidence type="ECO:0000256" key="2">
    <source>
        <dbReference type="ARBA" id="ARBA00023239"/>
    </source>
</evidence>
<dbReference type="InterPro" id="IPR032466">
    <property type="entry name" value="Metal_Hydrolase"/>
</dbReference>
<dbReference type="OrthoDB" id="2331248at2759"/>
<dbReference type="GO" id="GO:0019748">
    <property type="term" value="P:secondary metabolic process"/>
    <property type="evidence" value="ECO:0007669"/>
    <property type="project" value="TreeGrafter"/>
</dbReference>
<dbReference type="GO" id="GO:0016831">
    <property type="term" value="F:carboxy-lyase activity"/>
    <property type="evidence" value="ECO:0007669"/>
    <property type="project" value="UniProtKB-KW"/>
</dbReference>
<organism evidence="5">
    <name type="scientific">Lichtheimia ramosa</name>
    <dbReference type="NCBI Taxonomy" id="688394"/>
    <lineage>
        <taxon>Eukaryota</taxon>
        <taxon>Fungi</taxon>
        <taxon>Fungi incertae sedis</taxon>
        <taxon>Mucoromycota</taxon>
        <taxon>Mucoromycotina</taxon>
        <taxon>Mucoromycetes</taxon>
        <taxon>Mucorales</taxon>
        <taxon>Lichtheimiaceae</taxon>
        <taxon>Lichtheimia</taxon>
    </lineage>
</organism>
<proteinExistence type="inferred from homology"/>
<name>A0A077WEA9_9FUNG</name>
<gene>
    <name evidence="5" type="ORF">LRAMOSA08494</name>
</gene>
<dbReference type="GO" id="GO:0016787">
    <property type="term" value="F:hydrolase activity"/>
    <property type="evidence" value="ECO:0007669"/>
    <property type="project" value="InterPro"/>
</dbReference>
<feature type="domain" description="Amidohydrolase-related" evidence="4">
    <location>
        <begin position="65"/>
        <end position="329"/>
    </location>
</feature>
<reference evidence="5" key="1">
    <citation type="journal article" date="2014" name="Genome Announc.">
        <title>De novo whole-genome sequence and genome annotation of Lichtheimia ramosa.</title>
        <authorList>
            <person name="Linde J."/>
            <person name="Schwartze V."/>
            <person name="Binder U."/>
            <person name="Lass-Florl C."/>
            <person name="Voigt K."/>
            <person name="Horn F."/>
        </authorList>
    </citation>
    <scope>NUCLEOTIDE SEQUENCE</scope>
    <source>
        <strain evidence="5">JMRC FSU:6197</strain>
    </source>
</reference>
<evidence type="ECO:0000259" key="4">
    <source>
        <dbReference type="Pfam" id="PF04909"/>
    </source>
</evidence>
<keyword evidence="1 3" id="KW-0210">Decarboxylase</keyword>
<dbReference type="InterPro" id="IPR032465">
    <property type="entry name" value="ACMSD"/>
</dbReference>
<dbReference type="InterPro" id="IPR006680">
    <property type="entry name" value="Amidohydro-rel"/>
</dbReference>
<sequence length="341" mass="38950">MLGKIALEEAFNLPDIAEASKEDTKIFVTDIDRYMSDVVDITGQRLQRKDQWGVGYTILSHTVPGVQGESDPASAEKMATRINNYIADKIKNHRKRYGAFATLSMHDPKQAGEELTRCVKELGFHGALLNDVQHAGPDGETLLYYDHPRYDALWKVVCELDVPIYIHPAPPQGVIYEKQYKDRRYLIGPPLSFANNVSLHLLGMISNGVFDRFPKLQVIVGHLGEHIPFDFWRINHWFEDIEKPLGMVAKRTLRDYFQDNIWITTSGDFSNATLNYCISQVGADRILFSIDYPYETFEDACDWFDNRTEISIGDKIAIGRENAKRLLKFDDYKDANAPVPK</sequence>
<dbReference type="FunFam" id="3.20.20.140:FF:000043">
    <property type="entry name" value="Amidohydrolase family protein"/>
    <property type="match status" value="1"/>
</dbReference>
<dbReference type="SUPFAM" id="SSF51556">
    <property type="entry name" value="Metallo-dependent hydrolases"/>
    <property type="match status" value="1"/>
</dbReference>
<comment type="similarity">
    <text evidence="3">Belongs to the metallo-dependent hydrolases superfamily.</text>
</comment>
<dbReference type="AlphaFoldDB" id="A0A077WEA9"/>
<accession>A0A077WEA9</accession>
<dbReference type="GO" id="GO:0005829">
    <property type="term" value="C:cytosol"/>
    <property type="evidence" value="ECO:0007669"/>
    <property type="project" value="TreeGrafter"/>
</dbReference>